<dbReference type="GO" id="GO:0009644">
    <property type="term" value="P:response to high light intensity"/>
    <property type="evidence" value="ECO:0007669"/>
    <property type="project" value="InterPro"/>
</dbReference>
<evidence type="ECO:0000313" key="2">
    <source>
        <dbReference type="Proteomes" id="UP000000268"/>
    </source>
</evidence>
<sequence length="65" mass="7374">MFAPLVVRLDHVLGHQRFIRIRGKAIATHTQIINQFCDSVGLERPCRQHLIKVAHHNGKKLGLLA</sequence>
<dbReference type="AlphaFoldDB" id="B0CCY9"/>
<reference evidence="1 2" key="1">
    <citation type="journal article" date="2008" name="Proc. Natl. Acad. Sci. U.S.A.">
        <title>Niche adaptation and genome expansion in the chlorophyll d-producing cyanobacterium Acaryochloris marina.</title>
        <authorList>
            <person name="Swingley W.D."/>
            <person name="Chen M."/>
            <person name="Cheung P.C."/>
            <person name="Conrad A.L."/>
            <person name="Dejesa L.C."/>
            <person name="Hao J."/>
            <person name="Honchak B.M."/>
            <person name="Karbach L.E."/>
            <person name="Kurdoglu A."/>
            <person name="Lahiri S."/>
            <person name="Mastrian S.D."/>
            <person name="Miyashita H."/>
            <person name="Page L."/>
            <person name="Ramakrishna P."/>
            <person name="Satoh S."/>
            <person name="Sattley W.M."/>
            <person name="Shimada Y."/>
            <person name="Taylor H.L."/>
            <person name="Tomo T."/>
            <person name="Tsuchiya T."/>
            <person name="Wang Z.T."/>
            <person name="Raymond J."/>
            <person name="Mimuro M."/>
            <person name="Blankenship R.E."/>
            <person name="Touchman J.W."/>
        </authorList>
    </citation>
    <scope>NUCLEOTIDE SEQUENCE [LARGE SCALE GENOMIC DNA]</scope>
    <source>
        <strain evidence="2">MBIC 11017</strain>
    </source>
</reference>
<name>B0CCY9_ACAM1</name>
<dbReference type="STRING" id="329726.AM1_5476"/>
<dbReference type="PANTHER" id="PTHR35709:SF1">
    <property type="entry name" value="PROTEIN PROTON GRADIENT REGULATION 5, CHLOROPLASTIC"/>
    <property type="match status" value="1"/>
</dbReference>
<dbReference type="HOGENOM" id="CLU_184595_0_0_3"/>
<dbReference type="KEGG" id="amr:AM1_5476"/>
<gene>
    <name evidence="1" type="ordered locus">AM1_5476</name>
</gene>
<dbReference type="OrthoDB" id="560363at2"/>
<dbReference type="GO" id="GO:0009773">
    <property type="term" value="P:photosynthetic electron transport in photosystem I"/>
    <property type="evidence" value="ECO:0007669"/>
    <property type="project" value="InterPro"/>
</dbReference>
<proteinExistence type="predicted"/>
<organism evidence="1 2">
    <name type="scientific">Acaryochloris marina (strain MBIC 11017)</name>
    <dbReference type="NCBI Taxonomy" id="329726"/>
    <lineage>
        <taxon>Bacteria</taxon>
        <taxon>Bacillati</taxon>
        <taxon>Cyanobacteriota</taxon>
        <taxon>Cyanophyceae</taxon>
        <taxon>Acaryochloridales</taxon>
        <taxon>Acaryochloridaceae</taxon>
        <taxon>Acaryochloris</taxon>
    </lineage>
</organism>
<protein>
    <submittedName>
        <fullName evidence="1">PGR5 protein involved in cyclic electron flow</fullName>
    </submittedName>
</protein>
<dbReference type="RefSeq" id="WP_012165668.1">
    <property type="nucleotide sequence ID" value="NC_009925.1"/>
</dbReference>
<dbReference type="InterPro" id="IPR037497">
    <property type="entry name" value="PGR5"/>
</dbReference>
<dbReference type="EMBL" id="CP000828">
    <property type="protein sequence ID" value="ABW30431.1"/>
    <property type="molecule type" value="Genomic_DNA"/>
</dbReference>
<dbReference type="PANTHER" id="PTHR35709">
    <property type="entry name" value="PROTEIN PROTON GRADIENT REGULATION 5, CHLOROPLASTIC"/>
    <property type="match status" value="1"/>
</dbReference>
<evidence type="ECO:0000313" key="1">
    <source>
        <dbReference type="EMBL" id="ABW30431.1"/>
    </source>
</evidence>
<accession>B0CCY9</accession>
<dbReference type="Proteomes" id="UP000000268">
    <property type="component" value="Chromosome"/>
</dbReference>
<keyword evidence="2" id="KW-1185">Reference proteome</keyword>